<dbReference type="Proteomes" id="UP000308600">
    <property type="component" value="Unassembled WGS sequence"/>
</dbReference>
<organism evidence="1 2">
    <name type="scientific">Pluteus cervinus</name>
    <dbReference type="NCBI Taxonomy" id="181527"/>
    <lineage>
        <taxon>Eukaryota</taxon>
        <taxon>Fungi</taxon>
        <taxon>Dikarya</taxon>
        <taxon>Basidiomycota</taxon>
        <taxon>Agaricomycotina</taxon>
        <taxon>Agaricomycetes</taxon>
        <taxon>Agaricomycetidae</taxon>
        <taxon>Agaricales</taxon>
        <taxon>Pluteineae</taxon>
        <taxon>Pluteaceae</taxon>
        <taxon>Pluteus</taxon>
    </lineage>
</organism>
<sequence length="204" mass="22079">MADIPTLDEIKSGASQPTSPLAKALEILFEASPVITTTLEPQVALLIQSHPPASFSELIDISLQSLSIWNMSEQAAFIAGHPRIGEVKNLSNLSAKEQGQGTSPGVTPTPPEILARLKHLNECYEAKYPGLRYITFVNGRTRGGIAQEMEDKLRLDHNLSPNEPAVSSLVPVEVDGEEWCAELKRAIKDIGYIAKSRLGALGVQ</sequence>
<name>A0ACD3BAU0_9AGAR</name>
<gene>
    <name evidence="1" type="ORF">BDN72DRAFT_832653</name>
</gene>
<proteinExistence type="predicted"/>
<accession>A0ACD3BAU0</accession>
<evidence type="ECO:0000313" key="1">
    <source>
        <dbReference type="EMBL" id="TFK74946.1"/>
    </source>
</evidence>
<protein>
    <submittedName>
        <fullName evidence="1">Uncharacterized protein</fullName>
    </submittedName>
</protein>
<keyword evidence="2" id="KW-1185">Reference proteome</keyword>
<dbReference type="EMBL" id="ML208265">
    <property type="protein sequence ID" value="TFK74946.1"/>
    <property type="molecule type" value="Genomic_DNA"/>
</dbReference>
<evidence type="ECO:0000313" key="2">
    <source>
        <dbReference type="Proteomes" id="UP000308600"/>
    </source>
</evidence>
<reference evidence="1 2" key="1">
    <citation type="journal article" date="2019" name="Nat. Ecol. Evol.">
        <title>Megaphylogeny resolves global patterns of mushroom evolution.</title>
        <authorList>
            <person name="Varga T."/>
            <person name="Krizsan K."/>
            <person name="Foldi C."/>
            <person name="Dima B."/>
            <person name="Sanchez-Garcia M."/>
            <person name="Sanchez-Ramirez S."/>
            <person name="Szollosi G.J."/>
            <person name="Szarkandi J.G."/>
            <person name="Papp V."/>
            <person name="Albert L."/>
            <person name="Andreopoulos W."/>
            <person name="Angelini C."/>
            <person name="Antonin V."/>
            <person name="Barry K.W."/>
            <person name="Bougher N.L."/>
            <person name="Buchanan P."/>
            <person name="Buyck B."/>
            <person name="Bense V."/>
            <person name="Catcheside P."/>
            <person name="Chovatia M."/>
            <person name="Cooper J."/>
            <person name="Damon W."/>
            <person name="Desjardin D."/>
            <person name="Finy P."/>
            <person name="Geml J."/>
            <person name="Haridas S."/>
            <person name="Hughes K."/>
            <person name="Justo A."/>
            <person name="Karasinski D."/>
            <person name="Kautmanova I."/>
            <person name="Kiss B."/>
            <person name="Kocsube S."/>
            <person name="Kotiranta H."/>
            <person name="LaButti K.M."/>
            <person name="Lechner B.E."/>
            <person name="Liimatainen K."/>
            <person name="Lipzen A."/>
            <person name="Lukacs Z."/>
            <person name="Mihaltcheva S."/>
            <person name="Morgado L.N."/>
            <person name="Niskanen T."/>
            <person name="Noordeloos M.E."/>
            <person name="Ohm R.A."/>
            <person name="Ortiz-Santana B."/>
            <person name="Ovrebo C."/>
            <person name="Racz N."/>
            <person name="Riley R."/>
            <person name="Savchenko A."/>
            <person name="Shiryaev A."/>
            <person name="Soop K."/>
            <person name="Spirin V."/>
            <person name="Szebenyi C."/>
            <person name="Tomsovsky M."/>
            <person name="Tulloss R.E."/>
            <person name="Uehling J."/>
            <person name="Grigoriev I.V."/>
            <person name="Vagvolgyi C."/>
            <person name="Papp T."/>
            <person name="Martin F.M."/>
            <person name="Miettinen O."/>
            <person name="Hibbett D.S."/>
            <person name="Nagy L.G."/>
        </authorList>
    </citation>
    <scope>NUCLEOTIDE SEQUENCE [LARGE SCALE GENOMIC DNA]</scope>
    <source>
        <strain evidence="1 2">NL-1719</strain>
    </source>
</reference>